<comment type="caution">
    <text evidence="3">The sequence shown here is derived from an EMBL/GenBank/DDBJ whole genome shotgun (WGS) entry which is preliminary data.</text>
</comment>
<name>A0A2M7T8Q1_9ACTN</name>
<dbReference type="InterPro" id="IPR034683">
    <property type="entry name" value="IspD/TarI"/>
</dbReference>
<feature type="non-terminal residue" evidence="3">
    <location>
        <position position="118"/>
    </location>
</feature>
<dbReference type="Proteomes" id="UP000230956">
    <property type="component" value="Unassembled WGS sequence"/>
</dbReference>
<evidence type="ECO:0000313" key="4">
    <source>
        <dbReference type="Proteomes" id="UP000230956"/>
    </source>
</evidence>
<dbReference type="GO" id="GO:0050518">
    <property type="term" value="F:2-C-methyl-D-erythritol 4-phosphate cytidylyltransferase activity"/>
    <property type="evidence" value="ECO:0007669"/>
    <property type="project" value="TreeGrafter"/>
</dbReference>
<dbReference type="PROSITE" id="PS01295">
    <property type="entry name" value="ISPD"/>
    <property type="match status" value="1"/>
</dbReference>
<dbReference type="InterPro" id="IPR050088">
    <property type="entry name" value="IspD/TarI_cytidylyltransf_bact"/>
</dbReference>
<sequence length="118" mass="13071">MGGAERQDSVYNGLQAAREFEQAKVVVVHDGARPLVTPRLIDDAIVNLVECDGVVVGIPAKDTIKLVDDGFVIETPDRSKTWQVQTPQAFLFEPLLRAHEKARAEGFYGTDDSMLMER</sequence>
<dbReference type="PANTHER" id="PTHR32125">
    <property type="entry name" value="2-C-METHYL-D-ERYTHRITOL 4-PHOSPHATE CYTIDYLYLTRANSFERASE, CHLOROPLASTIC"/>
    <property type="match status" value="1"/>
</dbReference>
<gene>
    <name evidence="3" type="ORF">COY37_05815</name>
</gene>
<proteinExistence type="predicted"/>
<dbReference type="SUPFAM" id="SSF53448">
    <property type="entry name" value="Nucleotide-diphospho-sugar transferases"/>
    <property type="match status" value="1"/>
</dbReference>
<dbReference type="PANTHER" id="PTHR32125:SF4">
    <property type="entry name" value="2-C-METHYL-D-ERYTHRITOL 4-PHOSPHATE CYTIDYLYLTRANSFERASE, CHLOROPLASTIC"/>
    <property type="match status" value="1"/>
</dbReference>
<dbReference type="InterPro" id="IPR029044">
    <property type="entry name" value="Nucleotide-diphossugar_trans"/>
</dbReference>
<dbReference type="GO" id="GO:0008299">
    <property type="term" value="P:isoprenoid biosynthetic process"/>
    <property type="evidence" value="ECO:0007669"/>
    <property type="project" value="InterPro"/>
</dbReference>
<reference evidence="4" key="1">
    <citation type="submission" date="2017-09" db="EMBL/GenBank/DDBJ databases">
        <title>Depth-based differentiation of microbial function through sediment-hosted aquifers and enrichment of novel symbionts in the deep terrestrial subsurface.</title>
        <authorList>
            <person name="Probst A.J."/>
            <person name="Ladd B."/>
            <person name="Jarett J.K."/>
            <person name="Geller-Mcgrath D.E."/>
            <person name="Sieber C.M.K."/>
            <person name="Emerson J.B."/>
            <person name="Anantharaman K."/>
            <person name="Thomas B.C."/>
            <person name="Malmstrom R."/>
            <person name="Stieglmeier M."/>
            <person name="Klingl A."/>
            <person name="Woyke T."/>
            <person name="Ryan C.M."/>
            <person name="Banfield J.F."/>
        </authorList>
    </citation>
    <scope>NUCLEOTIDE SEQUENCE [LARGE SCALE GENOMIC DNA]</scope>
</reference>
<dbReference type="InterPro" id="IPR018294">
    <property type="entry name" value="ISPD_synthase_CS"/>
</dbReference>
<protein>
    <submittedName>
        <fullName evidence="3">2-C-methyl-D-erythritol 4-phosphate cytidylyltransferase</fullName>
    </submittedName>
</protein>
<evidence type="ECO:0000313" key="3">
    <source>
        <dbReference type="EMBL" id="PIZ38730.1"/>
    </source>
</evidence>
<accession>A0A2M7T8Q1</accession>
<keyword evidence="1 3" id="KW-0808">Transferase</keyword>
<evidence type="ECO:0000256" key="2">
    <source>
        <dbReference type="ARBA" id="ARBA00022695"/>
    </source>
</evidence>
<dbReference type="EMBL" id="PFNG01000139">
    <property type="protein sequence ID" value="PIZ38730.1"/>
    <property type="molecule type" value="Genomic_DNA"/>
</dbReference>
<evidence type="ECO:0000256" key="1">
    <source>
        <dbReference type="ARBA" id="ARBA00022679"/>
    </source>
</evidence>
<dbReference type="AlphaFoldDB" id="A0A2M7T8Q1"/>
<organism evidence="3 4">
    <name type="scientific">Candidatus Aquicultor secundus</name>
    <dbReference type="NCBI Taxonomy" id="1973895"/>
    <lineage>
        <taxon>Bacteria</taxon>
        <taxon>Bacillati</taxon>
        <taxon>Actinomycetota</taxon>
        <taxon>Candidatus Aquicultoria</taxon>
        <taxon>Candidatus Aquicultorales</taxon>
        <taxon>Candidatus Aquicultoraceae</taxon>
        <taxon>Candidatus Aquicultor</taxon>
    </lineage>
</organism>
<dbReference type="Gene3D" id="3.90.550.10">
    <property type="entry name" value="Spore Coat Polysaccharide Biosynthesis Protein SpsA, Chain A"/>
    <property type="match status" value="1"/>
</dbReference>
<keyword evidence="2 3" id="KW-0548">Nucleotidyltransferase</keyword>
<dbReference type="Pfam" id="PF01128">
    <property type="entry name" value="IspD"/>
    <property type="match status" value="1"/>
</dbReference>